<name>A0AAV5MMV1_9ROSI</name>
<dbReference type="AlphaFoldDB" id="A0AAV5MMV1"/>
<dbReference type="Proteomes" id="UP001054252">
    <property type="component" value="Unassembled WGS sequence"/>
</dbReference>
<evidence type="ECO:0000256" key="1">
    <source>
        <dbReference type="SAM" id="Phobius"/>
    </source>
</evidence>
<feature type="transmembrane region" description="Helical" evidence="1">
    <location>
        <begin position="15"/>
        <end position="36"/>
    </location>
</feature>
<proteinExistence type="predicted"/>
<keyword evidence="3" id="KW-1185">Reference proteome</keyword>
<evidence type="ECO:0000313" key="3">
    <source>
        <dbReference type="Proteomes" id="UP001054252"/>
    </source>
</evidence>
<gene>
    <name evidence="2" type="ORF">SLEP1_g58004</name>
</gene>
<evidence type="ECO:0008006" key="4">
    <source>
        <dbReference type="Google" id="ProtNLM"/>
    </source>
</evidence>
<keyword evidence="1" id="KW-0812">Transmembrane</keyword>
<reference evidence="2 3" key="1">
    <citation type="journal article" date="2021" name="Commun. Biol.">
        <title>The genome of Shorea leprosula (Dipterocarpaceae) highlights the ecological relevance of drought in aseasonal tropical rainforests.</title>
        <authorList>
            <person name="Ng K.K.S."/>
            <person name="Kobayashi M.J."/>
            <person name="Fawcett J.A."/>
            <person name="Hatakeyama M."/>
            <person name="Paape T."/>
            <person name="Ng C.H."/>
            <person name="Ang C.C."/>
            <person name="Tnah L.H."/>
            <person name="Lee C.T."/>
            <person name="Nishiyama T."/>
            <person name="Sese J."/>
            <person name="O'Brien M.J."/>
            <person name="Copetti D."/>
            <person name="Mohd Noor M.I."/>
            <person name="Ong R.C."/>
            <person name="Putra M."/>
            <person name="Sireger I.Z."/>
            <person name="Indrioko S."/>
            <person name="Kosugi Y."/>
            <person name="Izuno A."/>
            <person name="Isagi Y."/>
            <person name="Lee S.L."/>
            <person name="Shimizu K.K."/>
        </authorList>
    </citation>
    <scope>NUCLEOTIDE SEQUENCE [LARGE SCALE GENOMIC DNA]</scope>
    <source>
        <strain evidence="2">214</strain>
    </source>
</reference>
<keyword evidence="1" id="KW-1133">Transmembrane helix</keyword>
<keyword evidence="1" id="KW-0472">Membrane</keyword>
<sequence>MLLTAIISEDFPCCFPFFCFMLAILVMFWVAVTLFYL</sequence>
<evidence type="ECO:0000313" key="2">
    <source>
        <dbReference type="EMBL" id="GKV51336.1"/>
    </source>
</evidence>
<protein>
    <recommendedName>
        <fullName evidence="4">ATP synthase F0 subunit 8</fullName>
    </recommendedName>
</protein>
<dbReference type="EMBL" id="BPVZ01000488">
    <property type="protein sequence ID" value="GKV51336.1"/>
    <property type="molecule type" value="Genomic_DNA"/>
</dbReference>
<accession>A0AAV5MMV1</accession>
<comment type="caution">
    <text evidence="2">The sequence shown here is derived from an EMBL/GenBank/DDBJ whole genome shotgun (WGS) entry which is preliminary data.</text>
</comment>
<organism evidence="2 3">
    <name type="scientific">Rubroshorea leprosula</name>
    <dbReference type="NCBI Taxonomy" id="152421"/>
    <lineage>
        <taxon>Eukaryota</taxon>
        <taxon>Viridiplantae</taxon>
        <taxon>Streptophyta</taxon>
        <taxon>Embryophyta</taxon>
        <taxon>Tracheophyta</taxon>
        <taxon>Spermatophyta</taxon>
        <taxon>Magnoliopsida</taxon>
        <taxon>eudicotyledons</taxon>
        <taxon>Gunneridae</taxon>
        <taxon>Pentapetalae</taxon>
        <taxon>rosids</taxon>
        <taxon>malvids</taxon>
        <taxon>Malvales</taxon>
        <taxon>Dipterocarpaceae</taxon>
        <taxon>Rubroshorea</taxon>
    </lineage>
</organism>